<dbReference type="EMBL" id="JACQWF010000243">
    <property type="protein sequence ID" value="MBI4595786.1"/>
    <property type="molecule type" value="Genomic_DNA"/>
</dbReference>
<protein>
    <submittedName>
        <fullName evidence="3">Alpha/beta hydrolase</fullName>
    </submittedName>
</protein>
<name>A0A933LQX6_UNCTE</name>
<dbReference type="GO" id="GO:0008236">
    <property type="term" value="F:serine-type peptidase activity"/>
    <property type="evidence" value="ECO:0007669"/>
    <property type="project" value="InterPro"/>
</dbReference>
<organism evidence="3 4">
    <name type="scientific">Tectimicrobiota bacterium</name>
    <dbReference type="NCBI Taxonomy" id="2528274"/>
    <lineage>
        <taxon>Bacteria</taxon>
        <taxon>Pseudomonadati</taxon>
        <taxon>Nitrospinota/Tectimicrobiota group</taxon>
        <taxon>Candidatus Tectimicrobiota</taxon>
    </lineage>
</organism>
<dbReference type="InterPro" id="IPR001375">
    <property type="entry name" value="Peptidase_S9_cat"/>
</dbReference>
<proteinExistence type="predicted"/>
<evidence type="ECO:0000259" key="2">
    <source>
        <dbReference type="Pfam" id="PF00326"/>
    </source>
</evidence>
<gene>
    <name evidence="3" type="ORF">HY730_05330</name>
</gene>
<feature type="domain" description="Peptidase S9 prolyl oligopeptidase catalytic" evidence="2">
    <location>
        <begin position="65"/>
        <end position="258"/>
    </location>
</feature>
<dbReference type="Gene3D" id="3.40.50.1820">
    <property type="entry name" value="alpha/beta hydrolase"/>
    <property type="match status" value="1"/>
</dbReference>
<dbReference type="GO" id="GO:0052689">
    <property type="term" value="F:carboxylic ester hydrolase activity"/>
    <property type="evidence" value="ECO:0007669"/>
    <property type="project" value="UniProtKB-ARBA"/>
</dbReference>
<dbReference type="AlphaFoldDB" id="A0A933LQX6"/>
<dbReference type="Proteomes" id="UP000772181">
    <property type="component" value="Unassembled WGS sequence"/>
</dbReference>
<dbReference type="InterPro" id="IPR029058">
    <property type="entry name" value="AB_hydrolase_fold"/>
</dbReference>
<evidence type="ECO:0000313" key="4">
    <source>
        <dbReference type="Proteomes" id="UP000772181"/>
    </source>
</evidence>
<accession>A0A933LQX6</accession>
<dbReference type="SUPFAM" id="SSF53474">
    <property type="entry name" value="alpha/beta-Hydrolases"/>
    <property type="match status" value="1"/>
</dbReference>
<comment type="caution">
    <text evidence="3">The sequence shown here is derived from an EMBL/GenBank/DDBJ whole genome shotgun (WGS) entry which is preliminary data.</text>
</comment>
<dbReference type="PANTHER" id="PTHR22946">
    <property type="entry name" value="DIENELACTONE HYDROLASE DOMAIN-CONTAINING PROTEIN-RELATED"/>
    <property type="match status" value="1"/>
</dbReference>
<dbReference type="InterPro" id="IPR050261">
    <property type="entry name" value="FrsA_esterase"/>
</dbReference>
<evidence type="ECO:0000313" key="3">
    <source>
        <dbReference type="EMBL" id="MBI4595786.1"/>
    </source>
</evidence>
<dbReference type="PANTHER" id="PTHR22946:SF9">
    <property type="entry name" value="POLYKETIDE TRANSFERASE AF380"/>
    <property type="match status" value="1"/>
</dbReference>
<dbReference type="GO" id="GO:0006508">
    <property type="term" value="P:proteolysis"/>
    <property type="evidence" value="ECO:0007669"/>
    <property type="project" value="InterPro"/>
</dbReference>
<dbReference type="Pfam" id="PF00326">
    <property type="entry name" value="Peptidase_S9"/>
    <property type="match status" value="1"/>
</dbReference>
<keyword evidence="1 3" id="KW-0378">Hydrolase</keyword>
<evidence type="ECO:0000256" key="1">
    <source>
        <dbReference type="ARBA" id="ARBA00022801"/>
    </source>
</evidence>
<sequence>MVKKEIDIIVGGIKLKGHLMVPNTPTPPSVTKKFPVLILCHGIPRDQASQTETSEMTYPELAEQFCHQGFLTFFFNFRGAGPSEGNFHIKGWIEDLHFVIEYIVKVPEADESRIFLCGSSAGAAVSVVVAAGKTQIKGVICLACPARFDRLTEEEGARSFILEAKRFGLIKNADFPPSLDEWREEFRASQPIDFVADISPRPLLLVHGSADDVVPLDHAHELYARAGKPKDLKIFAGRGHRLRMDPEVISFVFNWLQDKCSF</sequence>
<reference evidence="3" key="1">
    <citation type="submission" date="2020-07" db="EMBL/GenBank/DDBJ databases">
        <title>Huge and variable diversity of episymbiotic CPR bacteria and DPANN archaea in groundwater ecosystems.</title>
        <authorList>
            <person name="He C.Y."/>
            <person name="Keren R."/>
            <person name="Whittaker M."/>
            <person name="Farag I.F."/>
            <person name="Doudna J."/>
            <person name="Cate J.H.D."/>
            <person name="Banfield J.F."/>
        </authorList>
    </citation>
    <scope>NUCLEOTIDE SEQUENCE</scope>
    <source>
        <strain evidence="3">NC_groundwater_1482_Ag_S-0.65um_47_24</strain>
    </source>
</reference>